<evidence type="ECO:0000256" key="5">
    <source>
        <dbReference type="ARBA" id="ARBA00023136"/>
    </source>
</evidence>
<dbReference type="EMBL" id="CP053921">
    <property type="protein sequence ID" value="QKG71971.1"/>
    <property type="molecule type" value="Genomic_DNA"/>
</dbReference>
<dbReference type="Proteomes" id="UP000504693">
    <property type="component" value="Chromosome"/>
</dbReference>
<comment type="subcellular location">
    <subcellularLocation>
        <location evidence="1">Membrane</location>
        <topology evidence="1">Multi-pass membrane protein</topology>
    </subcellularLocation>
</comment>
<protein>
    <submittedName>
        <fullName evidence="7">Tryptophan-rich sensory protein</fullName>
    </submittedName>
</protein>
<dbReference type="PANTHER" id="PTHR10057:SF0">
    <property type="entry name" value="TRANSLOCATOR PROTEIN"/>
    <property type="match status" value="1"/>
</dbReference>
<dbReference type="AlphaFoldDB" id="A0A7D3XSP8"/>
<feature type="transmembrane region" description="Helical" evidence="6">
    <location>
        <begin position="87"/>
        <end position="108"/>
    </location>
</feature>
<proteinExistence type="inferred from homology"/>
<keyword evidence="8" id="KW-1185">Reference proteome</keyword>
<evidence type="ECO:0000256" key="1">
    <source>
        <dbReference type="ARBA" id="ARBA00004141"/>
    </source>
</evidence>
<dbReference type="PIRSF" id="PIRSF005859">
    <property type="entry name" value="PBR"/>
    <property type="match status" value="1"/>
</dbReference>
<gene>
    <name evidence="7" type="ORF">HQR01_11685</name>
</gene>
<evidence type="ECO:0000256" key="4">
    <source>
        <dbReference type="ARBA" id="ARBA00022989"/>
    </source>
</evidence>
<keyword evidence="4 6" id="KW-1133">Transmembrane helix</keyword>
<dbReference type="InterPro" id="IPR038330">
    <property type="entry name" value="TspO/MBR-related_sf"/>
</dbReference>
<evidence type="ECO:0000313" key="7">
    <source>
        <dbReference type="EMBL" id="QKG71971.1"/>
    </source>
</evidence>
<dbReference type="Pfam" id="PF03073">
    <property type="entry name" value="TspO_MBR"/>
    <property type="match status" value="1"/>
</dbReference>
<dbReference type="CDD" id="cd15904">
    <property type="entry name" value="TSPO_MBR"/>
    <property type="match status" value="1"/>
</dbReference>
<feature type="transmembrane region" description="Helical" evidence="6">
    <location>
        <begin position="114"/>
        <end position="134"/>
    </location>
</feature>
<evidence type="ECO:0000256" key="2">
    <source>
        <dbReference type="ARBA" id="ARBA00007524"/>
    </source>
</evidence>
<sequence length="184" mass="20475">MNMLASRGQLRASFIRWALFCVPLLVLLGFLSGTFGGANSAWFLGLTKPDIYPEPKWFGIVWTILYIMIGLSLALIASAWGARGRTAALWVFVVHFLLNLAWSPTFFAAHQITVALAILALIDVTLLVVIVLFWKVRRGAAVLLLPYLAWVLFATVLNYEFLRLNPDADGARNDGQVERVRIGN</sequence>
<dbReference type="GO" id="GO:0016020">
    <property type="term" value="C:membrane"/>
    <property type="evidence" value="ECO:0007669"/>
    <property type="project" value="UniProtKB-SubCell"/>
</dbReference>
<dbReference type="Gene3D" id="1.20.1260.100">
    <property type="entry name" value="TspO/MBR protein"/>
    <property type="match status" value="1"/>
</dbReference>
<evidence type="ECO:0000313" key="8">
    <source>
        <dbReference type="Proteomes" id="UP000504693"/>
    </source>
</evidence>
<dbReference type="PANTHER" id="PTHR10057">
    <property type="entry name" value="PERIPHERAL-TYPE BENZODIAZEPINE RECEPTOR"/>
    <property type="match status" value="1"/>
</dbReference>
<feature type="transmembrane region" description="Helical" evidence="6">
    <location>
        <begin position="141"/>
        <end position="159"/>
    </location>
</feature>
<accession>A0A7D3XSP8</accession>
<dbReference type="FunFam" id="1.20.1260.100:FF:000001">
    <property type="entry name" value="translocator protein 2"/>
    <property type="match status" value="1"/>
</dbReference>
<dbReference type="GO" id="GO:0033013">
    <property type="term" value="P:tetrapyrrole metabolic process"/>
    <property type="evidence" value="ECO:0007669"/>
    <property type="project" value="UniProtKB-ARBA"/>
</dbReference>
<comment type="similarity">
    <text evidence="2">Belongs to the TspO/BZRP family.</text>
</comment>
<dbReference type="InterPro" id="IPR004307">
    <property type="entry name" value="TspO_MBR"/>
</dbReference>
<keyword evidence="3 6" id="KW-0812">Transmembrane</keyword>
<feature type="transmembrane region" description="Helical" evidence="6">
    <location>
        <begin position="60"/>
        <end position="80"/>
    </location>
</feature>
<dbReference type="RefSeq" id="WP_173215032.1">
    <property type="nucleotide sequence ID" value="NZ_CP053921.1"/>
</dbReference>
<evidence type="ECO:0000256" key="3">
    <source>
        <dbReference type="ARBA" id="ARBA00022692"/>
    </source>
</evidence>
<organism evidence="7 8">
    <name type="scientific">Erythrobacter mangrovi</name>
    <dbReference type="NCBI Taxonomy" id="2739433"/>
    <lineage>
        <taxon>Bacteria</taxon>
        <taxon>Pseudomonadati</taxon>
        <taxon>Pseudomonadota</taxon>
        <taxon>Alphaproteobacteria</taxon>
        <taxon>Sphingomonadales</taxon>
        <taxon>Erythrobacteraceae</taxon>
        <taxon>Erythrobacter/Porphyrobacter group</taxon>
        <taxon>Erythrobacter</taxon>
    </lineage>
</organism>
<evidence type="ECO:0000256" key="6">
    <source>
        <dbReference type="SAM" id="Phobius"/>
    </source>
</evidence>
<keyword evidence="5 6" id="KW-0472">Membrane</keyword>
<reference evidence="7 8" key="1">
    <citation type="submission" date="2020-05" db="EMBL/GenBank/DDBJ databases">
        <title>Erythrobacter mangrovi sp. nov., isolated from rhizosphere soil of mangrove plant (Kandelia candel).</title>
        <authorList>
            <person name="Ye Y.H."/>
        </authorList>
    </citation>
    <scope>NUCLEOTIDE SEQUENCE [LARGE SCALE GENOMIC DNA]</scope>
    <source>
        <strain evidence="7 8">EB310</strain>
    </source>
</reference>
<dbReference type="KEGG" id="emv:HQR01_11685"/>
<name>A0A7D3XSP8_9SPHN</name>